<name>A0A4C1ZHK1_EUMVA</name>
<reference evidence="1 2" key="1">
    <citation type="journal article" date="2019" name="Commun. Biol.">
        <title>The bagworm genome reveals a unique fibroin gene that provides high tensile strength.</title>
        <authorList>
            <person name="Kono N."/>
            <person name="Nakamura H."/>
            <person name="Ohtoshi R."/>
            <person name="Tomita M."/>
            <person name="Numata K."/>
            <person name="Arakawa K."/>
        </authorList>
    </citation>
    <scope>NUCLEOTIDE SEQUENCE [LARGE SCALE GENOMIC DNA]</scope>
</reference>
<protein>
    <submittedName>
        <fullName evidence="1">Uncharacterized protein</fullName>
    </submittedName>
</protein>
<comment type="caution">
    <text evidence="1">The sequence shown here is derived from an EMBL/GenBank/DDBJ whole genome shotgun (WGS) entry which is preliminary data.</text>
</comment>
<organism evidence="1 2">
    <name type="scientific">Eumeta variegata</name>
    <name type="common">Bagworm moth</name>
    <name type="synonym">Eumeta japonica</name>
    <dbReference type="NCBI Taxonomy" id="151549"/>
    <lineage>
        <taxon>Eukaryota</taxon>
        <taxon>Metazoa</taxon>
        <taxon>Ecdysozoa</taxon>
        <taxon>Arthropoda</taxon>
        <taxon>Hexapoda</taxon>
        <taxon>Insecta</taxon>
        <taxon>Pterygota</taxon>
        <taxon>Neoptera</taxon>
        <taxon>Endopterygota</taxon>
        <taxon>Lepidoptera</taxon>
        <taxon>Glossata</taxon>
        <taxon>Ditrysia</taxon>
        <taxon>Tineoidea</taxon>
        <taxon>Psychidae</taxon>
        <taxon>Oiketicinae</taxon>
        <taxon>Eumeta</taxon>
    </lineage>
</organism>
<evidence type="ECO:0000313" key="2">
    <source>
        <dbReference type="Proteomes" id="UP000299102"/>
    </source>
</evidence>
<accession>A0A4C1ZHK1</accession>
<gene>
    <name evidence="1" type="ORF">EVAR_64187_1</name>
</gene>
<keyword evidence="2" id="KW-1185">Reference proteome</keyword>
<dbReference type="AlphaFoldDB" id="A0A4C1ZHK1"/>
<dbReference type="Proteomes" id="UP000299102">
    <property type="component" value="Unassembled WGS sequence"/>
</dbReference>
<proteinExistence type="predicted"/>
<evidence type="ECO:0000313" key="1">
    <source>
        <dbReference type="EMBL" id="GBP87278.1"/>
    </source>
</evidence>
<sequence>MQTARLVYFGVSITWHQIASSFGDMLRMFTEFSFCNTGHSRDFELGPRVSIRRLCMVVEYPNGVPTGQTPIVYQQSIFLQNIACVTCDVTTAPVKYGL</sequence>
<dbReference type="EMBL" id="BGZK01001849">
    <property type="protein sequence ID" value="GBP87278.1"/>
    <property type="molecule type" value="Genomic_DNA"/>
</dbReference>